<dbReference type="InterPro" id="IPR036392">
    <property type="entry name" value="PLAT/LH2_dom_sf"/>
</dbReference>
<dbReference type="Pfam" id="PF01477">
    <property type="entry name" value="PLAT"/>
    <property type="match status" value="4"/>
</dbReference>
<dbReference type="SUPFAM" id="SSF101912">
    <property type="entry name" value="Sema domain"/>
    <property type="match status" value="1"/>
</dbReference>
<evidence type="ECO:0000256" key="1">
    <source>
        <dbReference type="PROSITE-ProRule" id="PRU00152"/>
    </source>
</evidence>
<comment type="caution">
    <text evidence="1">Lacks conserved residue(s) required for the propagation of feature annotation.</text>
</comment>
<sequence>ENFSLRSFQYDNEVPKSMKDIDYYSFTLKENVLTSISHNSKQYIVSILTSENNQSEKHTIKLVLRGERGLTTMLSLHNSSWNKTPFRAKHKDKFLLLASDIGQIIGLTIFHASEEGKFNFDIMEIFVPETKSCIRLNGKYQIFNEIIDFNCQSHSVYLVQIKSGFSTLNETANVVLTLLGEESSVDWILLTCDNDTQPFRTGQLDTFYIPTKRLGKIRAANINCSNIDANSKWFCEMIYVHDTVFNIKSNYVINRWFGDHHESDLVDTLNATSKAALIQPASTRLLTTFLMLIKNGLRTTTNPMLIPSLYVFFAGQYGSSPIIHLNELTDRNDIFQSLETDEFTFTIPDTGMPDIMRIWNTDDLAPWTFEYIDIKNITNSKTAHFPMGGDLPKVDSLFSSYIDLEVDIGRVILPLPGPRSDAAYPSYQLISRTNQARDTNDSVVTIQIKSDKHQSKWIPLIGLFNNETTSKLYLYGICPLGELKEISIYFDGNHKNAQWICEYVMIYDYLNNQYYGAKINTSVTSNPIYRILYKTQANVLTNITRDAEISIRLIGDESTSFFRLDHNRPLISGSVEESFYQGNESITGLNKLEIQLFDNENTHWACESIEIQNLLTDEIVVFPINDILEATIKTDVANQKITTWKSGFKSGIIYIIRVRTGYQGASLNFRFGSVYLSLKLYGDSGVSNEIPLRIPFEQLYYLKCNQTDTFEIGQIISIVGQISSIDINHNGKREDFWHINWIDIIDITTNKSYHFTIEKYLNKDLGTNFKVLHIPADVSMSATADELESIPNYAIRVQTGTQTPAHIEDTDELSTVSIVLIDPINDSARIPLKRVNSTVRSIFQPGQEDRFDITMTPMLDLKVLQIYFNGTFPWFCARLTITDRISGLSYRFDVEQWLTENTLDNPVNVFGQREDDLGWMYSVTIKTQAVLPAKTNLRGKILLSIYGEQGSLNDAILGSGRLMHGLFHAGGEDTIELKSSKRLGEIHSIELRLDVAEWQSWLCDMIEIVDSTANWDFLSRTMITKTYKFPINRWLGAHAMDKRNSIRTLINQEPGYAKMPSYIIHILTGTKNISNDSDIPTNVYLQLFCSISNNVYGPILLDKSSNNTQAFRKGQIDEFYINDLSYCGEINKIRLWHDGGKVTSWHCEWIKITNVEKNELYEFSVEKILDEDLEEGSSPNSENYQIISNMKFFMWYNTYAIYGTRDILILLKPDSYNSTIEIYSYYWPIDQMTMDECLQEWNTKDKCYNDVVHVRIVSNHAKMNVYCTYAHRPMVRSFDLHSMSFTNEHNLTRDPHPPMDSESSYVMLNFNTNIITAGYQGDYIPTIRATHGKTFLYALRQNSYFIGGFKYDGKAVFGVIETSERIETNRVSRLVMACANRTEIVRKATLNCSTDMFDRSRSFVFHILTGLVDPILTSDGSTLLFATFTTNNSTITASAVCLFVLDKQFYDVFTAPSKKMNRRTLTTNNELNDLIINCSQTISSTIDHDMVESEKQFLSYLSNPLLIETMSQHTFSAINVIQYDIDRYCLIIGTSDGRLLTTFSDRTFKTDVFEELTLPIHMRYSIKSIAFQKTDNYSYVVIITNFVGYLAVKLIPCDEKLCFVCWTKDCTIRKKFSVEGIVKPDCSSNDYIRTITINDTEEDTNNHSLPNVFSSTSTMTDEQSNNKLLLFYIITPMSLVVFILSMSIIILLTRSNHQRKKIHNKNHLKTKHLSSIPMPNSNPYTDDILYETNKKKLIVDKPRLFPIKSDTSIPCPLYSTSSSYSLPSLMFSAPSPPPPAIPPATPQYLSVNRLYKSYV</sequence>
<gene>
    <name evidence="4" type="ORF">GIL414_LOCUS820</name>
</gene>
<dbReference type="PROSITE" id="PS50095">
    <property type="entry name" value="PLAT"/>
    <property type="match status" value="5"/>
</dbReference>
<dbReference type="SUPFAM" id="SSF49723">
    <property type="entry name" value="Lipase/lipooxygenase domain (PLAT/LH2 domain)"/>
    <property type="match status" value="8"/>
</dbReference>
<dbReference type="InterPro" id="IPR036352">
    <property type="entry name" value="Semap_dom_sf"/>
</dbReference>
<feature type="non-terminal residue" evidence="4">
    <location>
        <position position="1"/>
    </location>
</feature>
<name>A0A8S2J7U2_9BILA</name>
<dbReference type="InterPro" id="IPR015943">
    <property type="entry name" value="WD40/YVTN_repeat-like_dom_sf"/>
</dbReference>
<evidence type="ECO:0000259" key="3">
    <source>
        <dbReference type="PROSITE" id="PS50095"/>
    </source>
</evidence>
<reference evidence="4" key="1">
    <citation type="submission" date="2021-02" db="EMBL/GenBank/DDBJ databases">
        <authorList>
            <person name="Nowell W R."/>
        </authorList>
    </citation>
    <scope>NUCLEOTIDE SEQUENCE</scope>
</reference>
<evidence type="ECO:0000313" key="4">
    <source>
        <dbReference type="EMBL" id="CAF3796090.1"/>
    </source>
</evidence>
<evidence type="ECO:0000256" key="2">
    <source>
        <dbReference type="SAM" id="Phobius"/>
    </source>
</evidence>
<organism evidence="4 5">
    <name type="scientific">Rotaria magnacalcarata</name>
    <dbReference type="NCBI Taxonomy" id="392030"/>
    <lineage>
        <taxon>Eukaryota</taxon>
        <taxon>Metazoa</taxon>
        <taxon>Spiralia</taxon>
        <taxon>Gnathifera</taxon>
        <taxon>Rotifera</taxon>
        <taxon>Eurotatoria</taxon>
        <taxon>Bdelloidea</taxon>
        <taxon>Philodinida</taxon>
        <taxon>Philodinidae</taxon>
        <taxon>Rotaria</taxon>
    </lineage>
</organism>
<proteinExistence type="predicted"/>
<dbReference type="SMART" id="SM00630">
    <property type="entry name" value="Sema"/>
    <property type="match status" value="1"/>
</dbReference>
<dbReference type="PANTHER" id="PTHR45901">
    <property type="entry name" value="PROTEIN CBG12474"/>
    <property type="match status" value="1"/>
</dbReference>
<dbReference type="InterPro" id="IPR001627">
    <property type="entry name" value="Semap_dom"/>
</dbReference>
<dbReference type="InterPro" id="IPR052970">
    <property type="entry name" value="Inner_ear_hair_cell_LOXHD"/>
</dbReference>
<protein>
    <recommendedName>
        <fullName evidence="3">PLAT domain-containing protein</fullName>
    </recommendedName>
</protein>
<feature type="domain" description="PLAT" evidence="3">
    <location>
        <begin position="652"/>
        <end position="775"/>
    </location>
</feature>
<dbReference type="Pfam" id="PF01403">
    <property type="entry name" value="Sema"/>
    <property type="match status" value="1"/>
</dbReference>
<keyword evidence="2" id="KW-0812">Transmembrane</keyword>
<dbReference type="InterPro" id="IPR001024">
    <property type="entry name" value="PLAT/LH2_dom"/>
</dbReference>
<feature type="domain" description="PLAT" evidence="3">
    <location>
        <begin position="1060"/>
        <end position="1183"/>
    </location>
</feature>
<feature type="domain" description="PLAT" evidence="3">
    <location>
        <begin position="919"/>
        <end position="1049"/>
    </location>
</feature>
<dbReference type="Proteomes" id="UP000681720">
    <property type="component" value="Unassembled WGS sequence"/>
</dbReference>
<keyword evidence="2" id="KW-1133">Transmembrane helix</keyword>
<accession>A0A8S2J7U2</accession>
<keyword evidence="2" id="KW-0472">Membrane</keyword>
<comment type="caution">
    <text evidence="4">The sequence shown here is derived from an EMBL/GenBank/DDBJ whole genome shotgun (WGS) entry which is preliminary data.</text>
</comment>
<dbReference type="PANTHER" id="PTHR45901:SF3">
    <property type="entry name" value="LIPOXYGENASE HOMOLOGY DOMAIN-CONTAINING PROTEIN 1"/>
    <property type="match status" value="1"/>
</dbReference>
<evidence type="ECO:0000313" key="5">
    <source>
        <dbReference type="Proteomes" id="UP000681720"/>
    </source>
</evidence>
<dbReference type="Gene3D" id="2.130.10.10">
    <property type="entry name" value="YVTN repeat-like/Quinoprotein amine dehydrogenase"/>
    <property type="match status" value="1"/>
</dbReference>
<feature type="transmembrane region" description="Helical" evidence="2">
    <location>
        <begin position="1669"/>
        <end position="1692"/>
    </location>
</feature>
<dbReference type="Gene3D" id="2.60.60.20">
    <property type="entry name" value="PLAT/LH2 domain"/>
    <property type="match status" value="7"/>
</dbReference>
<feature type="domain" description="PLAT" evidence="3">
    <location>
        <begin position="791"/>
        <end position="912"/>
    </location>
</feature>
<feature type="domain" description="PLAT" evidence="3">
    <location>
        <begin position="155"/>
        <end position="271"/>
    </location>
</feature>
<dbReference type="EMBL" id="CAJOBJ010000113">
    <property type="protein sequence ID" value="CAF3796090.1"/>
    <property type="molecule type" value="Genomic_DNA"/>
</dbReference>